<evidence type="ECO:0000259" key="2">
    <source>
        <dbReference type="PROSITE" id="PS50853"/>
    </source>
</evidence>
<proteinExistence type="predicted"/>
<gene>
    <name evidence="3" type="ORF">HELGO_WM22648</name>
</gene>
<protein>
    <recommendedName>
        <fullName evidence="2">Fibronectin type-III domain-containing protein</fullName>
    </recommendedName>
</protein>
<dbReference type="PANTHER" id="PTHR42754:SF1">
    <property type="entry name" value="LIPOPROTEIN"/>
    <property type="match status" value="1"/>
</dbReference>
<dbReference type="Pfam" id="PF17164">
    <property type="entry name" value="DUF5122"/>
    <property type="match status" value="6"/>
</dbReference>
<dbReference type="Pfam" id="PF18962">
    <property type="entry name" value="Por_Secre_tail"/>
    <property type="match status" value="1"/>
</dbReference>
<dbReference type="PANTHER" id="PTHR42754">
    <property type="entry name" value="ENDOGLUCANASE"/>
    <property type="match status" value="1"/>
</dbReference>
<dbReference type="AlphaFoldDB" id="A0A6S6U211"/>
<dbReference type="InterPro" id="IPR003961">
    <property type="entry name" value="FN3_dom"/>
</dbReference>
<dbReference type="InterPro" id="IPR026444">
    <property type="entry name" value="Secre_tail"/>
</dbReference>
<reference evidence="3" key="1">
    <citation type="submission" date="2020-01" db="EMBL/GenBank/DDBJ databases">
        <authorList>
            <person name="Meier V. D."/>
            <person name="Meier V D."/>
        </authorList>
    </citation>
    <scope>NUCLEOTIDE SEQUENCE</scope>
    <source>
        <strain evidence="3">HLG_WM_MAG_10</strain>
    </source>
</reference>
<dbReference type="InterPro" id="IPR013783">
    <property type="entry name" value="Ig-like_fold"/>
</dbReference>
<feature type="signal peptide" evidence="1">
    <location>
        <begin position="1"/>
        <end position="19"/>
    </location>
</feature>
<dbReference type="Gene3D" id="2.80.10.50">
    <property type="match status" value="3"/>
</dbReference>
<name>A0A6S6U211_9BACT</name>
<organism evidence="3">
    <name type="scientific">uncultured Aureispira sp</name>
    <dbReference type="NCBI Taxonomy" id="1331704"/>
    <lineage>
        <taxon>Bacteria</taxon>
        <taxon>Pseudomonadati</taxon>
        <taxon>Bacteroidota</taxon>
        <taxon>Saprospiria</taxon>
        <taxon>Saprospirales</taxon>
        <taxon>Saprospiraceae</taxon>
        <taxon>Aureispira</taxon>
        <taxon>environmental samples</taxon>
    </lineage>
</organism>
<dbReference type="NCBIfam" id="TIGR04183">
    <property type="entry name" value="Por_Secre_tail"/>
    <property type="match status" value="1"/>
</dbReference>
<evidence type="ECO:0000256" key="1">
    <source>
        <dbReference type="SAM" id="SignalP"/>
    </source>
</evidence>
<dbReference type="PROSITE" id="PS50853">
    <property type="entry name" value="FN3"/>
    <property type="match status" value="1"/>
</dbReference>
<dbReference type="EMBL" id="CACVAQ010000433">
    <property type="protein sequence ID" value="CAA6828585.1"/>
    <property type="molecule type" value="Genomic_DNA"/>
</dbReference>
<dbReference type="SUPFAM" id="SSF49265">
    <property type="entry name" value="Fibronectin type III"/>
    <property type="match status" value="1"/>
</dbReference>
<feature type="domain" description="Fibronectin type-III" evidence="2">
    <location>
        <begin position="442"/>
        <end position="530"/>
    </location>
</feature>
<accession>A0A6S6U211</accession>
<evidence type="ECO:0000313" key="3">
    <source>
        <dbReference type="EMBL" id="CAA6828585.1"/>
    </source>
</evidence>
<dbReference type="NCBIfam" id="TIGR02608">
    <property type="entry name" value="delta_60_rpt"/>
    <property type="match status" value="7"/>
</dbReference>
<sequence>MKYMLLPILIFASYLNLYAQPAGSLDPSFGNGGKVVTSLNSGAEVAQGVALQADQKIVVAGYASSTVTGKDFFCARYKTNGSLDSTFGTNGIVTVDIQLGSDDIAYDLAIQLDGKIVLGGSSDNGTKKDAALLRLNTDGSIDATFGTGGKVTTVFESNQTDEIRVVKVHHLTGNIVVGGSSLVSTNISKPVVARYLSNGTLDVSFNATGIKLLWVTNLDYQYLFSVEDLVVQSNGKISAVGWRDFPTFSSDDDFWACRINTDGTMDNTFSTDGVALYNGSFNGADNAYSMLLKSNGNILIAGKSEVNNVVDDFILFEVDASGTVGSWSATVNFGNLYDDAAYGLAEDQDGKFVLAGSSSNGFGSDKSFAIARINSNASIDNSFGTNGQVTTSFGSNTVSESFDMLVQADNKIVAVGYTGNDIALARYLGNGVPQLDSFNLVSPADLAIEQRSDTLNFDWTDAFGATSYTMEMDTLNTFATAQTYNSISSLSSLEVTNLQPVMTYYWRVKSSDGSTTSQWSDVWEFTTKDEFDSVVKLFEVAFDIYPNPTSDVLNIEIPQSLEGKSYLIVDDLGKVIQEGLFKNSSEQVSLKGFPSGMYHLYINGVLGRSFVKK</sequence>
<keyword evidence="1" id="KW-0732">Signal</keyword>
<dbReference type="Gene3D" id="2.60.40.10">
    <property type="entry name" value="Immunoglobulins"/>
    <property type="match status" value="1"/>
</dbReference>
<dbReference type="InterPro" id="IPR036116">
    <property type="entry name" value="FN3_sf"/>
</dbReference>
<feature type="chain" id="PRO_5027537422" description="Fibronectin type-III domain-containing protein" evidence="1">
    <location>
        <begin position="20"/>
        <end position="613"/>
    </location>
</feature>
<dbReference type="InterPro" id="IPR013431">
    <property type="entry name" value="Delta_60_rpt"/>
</dbReference>